<dbReference type="CDD" id="cd03884">
    <property type="entry name" value="M20_bAS"/>
    <property type="match status" value="1"/>
</dbReference>
<feature type="binding site" evidence="3">
    <location>
        <position position="83"/>
    </location>
    <ligand>
        <name>Zn(2+)</name>
        <dbReference type="ChEBI" id="CHEBI:29105"/>
        <label>1</label>
    </ligand>
</feature>
<keyword evidence="3" id="KW-0479">Metal-binding</keyword>
<dbReference type="InterPro" id="IPR036264">
    <property type="entry name" value="Bact_exopeptidase_dim_dom"/>
</dbReference>
<comment type="similarity">
    <text evidence="1">Belongs to the peptidase M20 family.</text>
</comment>
<protein>
    <submittedName>
        <fullName evidence="5">Zn-dependent hydrolase</fullName>
    </submittedName>
</protein>
<gene>
    <name evidence="5" type="ORF">E3U44_08470</name>
</gene>
<dbReference type="NCBIfam" id="NF006771">
    <property type="entry name" value="PRK09290.1-5"/>
    <property type="match status" value="1"/>
</dbReference>
<dbReference type="PANTHER" id="PTHR32494:SF5">
    <property type="entry name" value="ALLANTOATE AMIDOHYDROLASE"/>
    <property type="match status" value="1"/>
</dbReference>
<dbReference type="InterPro" id="IPR010158">
    <property type="entry name" value="Amidase_Cbmase"/>
</dbReference>
<dbReference type="OrthoDB" id="9808195at2"/>
<feature type="binding site" evidence="3">
    <location>
        <position position="94"/>
    </location>
    <ligand>
        <name>Zn(2+)</name>
        <dbReference type="ChEBI" id="CHEBI:29105"/>
        <label>1</label>
    </ligand>
</feature>
<dbReference type="NCBIfam" id="TIGR01879">
    <property type="entry name" value="hydantase"/>
    <property type="match status" value="1"/>
</dbReference>
<dbReference type="SUPFAM" id="SSF53187">
    <property type="entry name" value="Zn-dependent exopeptidases"/>
    <property type="match status" value="1"/>
</dbReference>
<dbReference type="Pfam" id="PF07687">
    <property type="entry name" value="M20_dimer"/>
    <property type="match status" value="1"/>
</dbReference>
<dbReference type="GO" id="GO:0016813">
    <property type="term" value="F:hydrolase activity, acting on carbon-nitrogen (but not peptide) bonds, in linear amidines"/>
    <property type="evidence" value="ECO:0007669"/>
    <property type="project" value="InterPro"/>
</dbReference>
<dbReference type="Gene3D" id="3.40.630.10">
    <property type="entry name" value="Zn peptidases"/>
    <property type="match status" value="1"/>
</dbReference>
<evidence type="ECO:0000256" key="3">
    <source>
        <dbReference type="PIRSR" id="PIRSR001235-1"/>
    </source>
</evidence>
<feature type="binding site" evidence="3">
    <location>
        <position position="385"/>
    </location>
    <ligand>
        <name>Zn(2+)</name>
        <dbReference type="ChEBI" id="CHEBI:29105"/>
        <label>2</label>
    </ligand>
</feature>
<dbReference type="Pfam" id="PF01546">
    <property type="entry name" value="Peptidase_M20"/>
    <property type="match status" value="1"/>
</dbReference>
<evidence type="ECO:0000256" key="1">
    <source>
        <dbReference type="ARBA" id="ARBA00006153"/>
    </source>
</evidence>
<dbReference type="InterPro" id="IPR002933">
    <property type="entry name" value="Peptidase_M20"/>
</dbReference>
<dbReference type="EMBL" id="CP038033">
    <property type="protein sequence ID" value="QBQ54539.1"/>
    <property type="molecule type" value="Genomic_DNA"/>
</dbReference>
<dbReference type="AlphaFoldDB" id="A0A4P7BZ45"/>
<dbReference type="KEGG" id="nwr:E3U44_08470"/>
<accession>A0A4P7BZ45</accession>
<dbReference type="PIRSF" id="PIRSF001235">
    <property type="entry name" value="Amidase_carbamoylase"/>
    <property type="match status" value="1"/>
</dbReference>
<comment type="cofactor">
    <cofactor evidence="3">
        <name>Zn(2+)</name>
        <dbReference type="ChEBI" id="CHEBI:29105"/>
    </cofactor>
    <text evidence="3">Binds 2 Zn(2+) ions per subunit.</text>
</comment>
<feature type="binding site" evidence="3">
    <location>
        <position position="129"/>
    </location>
    <ligand>
        <name>Zn(2+)</name>
        <dbReference type="ChEBI" id="CHEBI:29105"/>
        <label>2</label>
    </ligand>
</feature>
<evidence type="ECO:0000259" key="4">
    <source>
        <dbReference type="Pfam" id="PF07687"/>
    </source>
</evidence>
<proteinExistence type="inferred from homology"/>
<dbReference type="Proteomes" id="UP000294325">
    <property type="component" value="Chromosome"/>
</dbReference>
<keyword evidence="3" id="KW-0862">Zinc</keyword>
<dbReference type="RefSeq" id="WP_134357736.1">
    <property type="nucleotide sequence ID" value="NZ_CP038033.1"/>
</dbReference>
<feature type="binding site" evidence="3">
    <location>
        <position position="192"/>
    </location>
    <ligand>
        <name>Zn(2+)</name>
        <dbReference type="ChEBI" id="CHEBI:29105"/>
        <label>1</label>
    </ligand>
</feature>
<feature type="domain" description="Peptidase M20 dimerisation" evidence="4">
    <location>
        <begin position="213"/>
        <end position="314"/>
    </location>
</feature>
<evidence type="ECO:0000313" key="6">
    <source>
        <dbReference type="Proteomes" id="UP000294325"/>
    </source>
</evidence>
<sequence>MAKSLRVNFERLQADVEALARIGRHENYSLYRMAFSEGDRAAREWLQKRIQEAGLDLYVDGAANIHARFNWDGQRPSIMIGSHIDTVPGAGHLDGALGVLVGLECLRRFKELGLSLRYGVEATAFTDEEGRFGGLLGSQAICGQLTPEAIYNARDLDGISLSQAMTAQGLNPSDILRARRKPESLLAFLELHIEQGPVLEREGVSIGVVEGIVGLFKWEVTLKGTANHAGTTPMDMRQDAFQGLAEFAGEIPRILEENGSARSVATIGRVEIFPGAANVVPGSVKFSLDVRDTEAVILKDLADAFRRALSAIARRRGLMFEFEVLSEIEPVKCDPGLMEAIFDAARNLGVEPLQMPSGAAHDTQIMATLTRAGMIFVPSQGGRSHSPAEWTPWEDIETGANVALNTLYQLAH</sequence>
<organism evidence="5 6">
    <name type="scientific">Nitrosococcus wardiae</name>
    <dbReference type="NCBI Taxonomy" id="1814290"/>
    <lineage>
        <taxon>Bacteria</taxon>
        <taxon>Pseudomonadati</taxon>
        <taxon>Pseudomonadota</taxon>
        <taxon>Gammaproteobacteria</taxon>
        <taxon>Chromatiales</taxon>
        <taxon>Chromatiaceae</taxon>
        <taxon>Nitrosococcus</taxon>
    </lineage>
</organism>
<dbReference type="Gene3D" id="3.30.70.360">
    <property type="match status" value="1"/>
</dbReference>
<dbReference type="InterPro" id="IPR011650">
    <property type="entry name" value="Peptidase_M20_dimer"/>
</dbReference>
<name>A0A4P7BZ45_9GAMM</name>
<keyword evidence="2 5" id="KW-0378">Hydrolase</keyword>
<feature type="binding site" evidence="3">
    <location>
        <position position="94"/>
    </location>
    <ligand>
        <name>Zn(2+)</name>
        <dbReference type="ChEBI" id="CHEBI:29105"/>
        <label>2</label>
    </ligand>
</feature>
<dbReference type="PANTHER" id="PTHR32494">
    <property type="entry name" value="ALLANTOATE DEIMINASE-RELATED"/>
    <property type="match status" value="1"/>
</dbReference>
<keyword evidence="6" id="KW-1185">Reference proteome</keyword>
<evidence type="ECO:0000313" key="5">
    <source>
        <dbReference type="EMBL" id="QBQ54539.1"/>
    </source>
</evidence>
<dbReference type="SUPFAM" id="SSF55031">
    <property type="entry name" value="Bacterial exopeptidase dimerisation domain"/>
    <property type="match status" value="1"/>
</dbReference>
<reference evidence="5 6" key="1">
    <citation type="submission" date="2019-03" db="EMBL/GenBank/DDBJ databases">
        <title>The genome sequence of Nitrosococcus wardiae strain D1FHST reveals the archetypal metabolic capacity of ammonia-oxidizing Gammaproteobacteria.</title>
        <authorList>
            <person name="Wang L."/>
            <person name="Lim C.K."/>
            <person name="Hanson T.E."/>
            <person name="Dang H."/>
            <person name="Klotz M.G."/>
        </authorList>
    </citation>
    <scope>NUCLEOTIDE SEQUENCE [LARGE SCALE GENOMIC DNA]</scope>
    <source>
        <strain evidence="5 6">D1FHS</strain>
    </source>
</reference>
<dbReference type="GO" id="GO:0046872">
    <property type="term" value="F:metal ion binding"/>
    <property type="evidence" value="ECO:0007669"/>
    <property type="project" value="UniProtKB-KW"/>
</dbReference>
<evidence type="ECO:0000256" key="2">
    <source>
        <dbReference type="ARBA" id="ARBA00022801"/>
    </source>
</evidence>